<reference evidence="1 2" key="2">
    <citation type="submission" date="2010-03" db="EMBL/GenBank/DDBJ databases">
        <authorList>
            <person name="Pajon A."/>
        </authorList>
    </citation>
    <scope>NUCLEOTIDE SEQUENCE [LARGE SCALE GENOMIC DNA]</scope>
    <source>
        <strain evidence="1 2">GD/7</strain>
    </source>
</reference>
<name>D4J960_9FIRM</name>
<organism evidence="1 2">
    <name type="scientific">Coprococcus catus GD/7</name>
    <dbReference type="NCBI Taxonomy" id="717962"/>
    <lineage>
        <taxon>Bacteria</taxon>
        <taxon>Bacillati</taxon>
        <taxon>Bacillota</taxon>
        <taxon>Clostridia</taxon>
        <taxon>Lachnospirales</taxon>
        <taxon>Lachnospiraceae</taxon>
        <taxon>Coprococcus</taxon>
    </lineage>
</organism>
<dbReference type="AlphaFoldDB" id="D4J960"/>
<sequence length="52" mass="6114">MSMFLRKNKDKKKKAVPTCLILNDKCKYPMSVSCEQCYIKQEIEKESGENVR</sequence>
<proteinExistence type="predicted"/>
<protein>
    <submittedName>
        <fullName evidence="1">Uncharacterized protein</fullName>
    </submittedName>
</protein>
<accession>D4J960</accession>
<evidence type="ECO:0000313" key="2">
    <source>
        <dbReference type="Proteomes" id="UP000008798"/>
    </source>
</evidence>
<reference evidence="1 2" key="1">
    <citation type="submission" date="2010-03" db="EMBL/GenBank/DDBJ databases">
        <title>The genome sequence of Coprococcus catus GD/7.</title>
        <authorList>
            <consortium name="metaHIT consortium -- http://www.metahit.eu/"/>
            <person name="Pajon A."/>
            <person name="Turner K."/>
            <person name="Parkhill J."/>
            <person name="Duncan S."/>
            <person name="Flint H."/>
        </authorList>
    </citation>
    <scope>NUCLEOTIDE SEQUENCE [LARGE SCALE GENOMIC DNA]</scope>
    <source>
        <strain evidence="1 2">GD/7</strain>
    </source>
</reference>
<dbReference type="EMBL" id="FP929038">
    <property type="protein sequence ID" value="CBK80881.1"/>
    <property type="molecule type" value="Genomic_DNA"/>
</dbReference>
<dbReference type="Proteomes" id="UP000008798">
    <property type="component" value="Chromosome"/>
</dbReference>
<evidence type="ECO:0000313" key="1">
    <source>
        <dbReference type="EMBL" id="CBK80881.1"/>
    </source>
</evidence>
<dbReference type="HOGENOM" id="CLU_3078772_0_0_9"/>
<gene>
    <name evidence="1" type="ORF">CC1_21820</name>
</gene>
<dbReference type="KEGG" id="cct:CC1_21820"/>